<dbReference type="InterPro" id="IPR036249">
    <property type="entry name" value="Thioredoxin-like_sf"/>
</dbReference>
<protein>
    <submittedName>
        <fullName evidence="1">DUF1223-domain-containing protein</fullName>
    </submittedName>
</protein>
<reference evidence="1 2" key="1">
    <citation type="submission" date="2015-10" db="EMBL/GenBank/DDBJ databases">
        <title>Full genome of DAOMC 229536 Phialocephala scopiformis, a fungal endophyte of spruce producing the potent anti-insectan compound rugulosin.</title>
        <authorList>
            <consortium name="DOE Joint Genome Institute"/>
            <person name="Walker A.K."/>
            <person name="Frasz S.L."/>
            <person name="Seifert K.A."/>
            <person name="Miller J.D."/>
            <person name="Mondo S.J."/>
            <person name="Labutti K."/>
            <person name="Lipzen A."/>
            <person name="Dockter R."/>
            <person name="Kennedy M."/>
            <person name="Grigoriev I.V."/>
            <person name="Spatafora J.W."/>
        </authorList>
    </citation>
    <scope>NUCLEOTIDE SEQUENCE [LARGE SCALE GENOMIC DNA]</scope>
    <source>
        <strain evidence="1 2">CBS 120377</strain>
    </source>
</reference>
<dbReference type="KEGG" id="psco:LY89DRAFT_594463"/>
<accession>A0A194WU39</accession>
<dbReference type="SUPFAM" id="SSF52833">
    <property type="entry name" value="Thioredoxin-like"/>
    <property type="match status" value="1"/>
</dbReference>
<dbReference type="InterPro" id="IPR010634">
    <property type="entry name" value="DUF1223"/>
</dbReference>
<dbReference type="GeneID" id="28819531"/>
<sequence>METKGDLTVVELFQSQSCSSCPPANTHLLNTIQSDSTNALLLTYEVTYWNHLSWVDTFSNPRWDERQRNYVRAMGLRSPFTPQVIVDGGAKKLDGGWWNVEKTLGMREMNGGEMVKLAISNSTMGGGKTVEVDGSETGAALVEVVWYEIEPAPVKVLRGENRGVTIPHRNVVRDLQLIGRWEGGVERFELPEKRHGLEMAILIQKERDGHILGAMRV</sequence>
<dbReference type="AlphaFoldDB" id="A0A194WU39"/>
<dbReference type="EMBL" id="KQ947426">
    <property type="protein sequence ID" value="KUJ11473.1"/>
    <property type="molecule type" value="Genomic_DNA"/>
</dbReference>
<organism evidence="1 2">
    <name type="scientific">Mollisia scopiformis</name>
    <name type="common">Conifer needle endophyte fungus</name>
    <name type="synonym">Phialocephala scopiformis</name>
    <dbReference type="NCBI Taxonomy" id="149040"/>
    <lineage>
        <taxon>Eukaryota</taxon>
        <taxon>Fungi</taxon>
        <taxon>Dikarya</taxon>
        <taxon>Ascomycota</taxon>
        <taxon>Pezizomycotina</taxon>
        <taxon>Leotiomycetes</taxon>
        <taxon>Helotiales</taxon>
        <taxon>Mollisiaceae</taxon>
        <taxon>Mollisia</taxon>
    </lineage>
</organism>
<dbReference type="PANTHER" id="PTHR36057:SF1">
    <property type="entry name" value="LIPOPROTEIN LIPID ATTACHMENT SITE-LIKE PROTEIN, PUTATIVE (DUF1223)-RELATED"/>
    <property type="match status" value="1"/>
</dbReference>
<evidence type="ECO:0000313" key="2">
    <source>
        <dbReference type="Proteomes" id="UP000070700"/>
    </source>
</evidence>
<dbReference type="PANTHER" id="PTHR36057">
    <property type="match status" value="1"/>
</dbReference>
<dbReference type="InParanoid" id="A0A194WU39"/>
<dbReference type="OrthoDB" id="938668at2759"/>
<dbReference type="Proteomes" id="UP000070700">
    <property type="component" value="Unassembled WGS sequence"/>
</dbReference>
<gene>
    <name evidence="1" type="ORF">LY89DRAFT_594463</name>
</gene>
<evidence type="ECO:0000313" key="1">
    <source>
        <dbReference type="EMBL" id="KUJ11473.1"/>
    </source>
</evidence>
<proteinExistence type="predicted"/>
<keyword evidence="2" id="KW-1185">Reference proteome</keyword>
<dbReference type="RefSeq" id="XP_018065828.1">
    <property type="nucleotide sequence ID" value="XM_018209805.1"/>
</dbReference>
<dbReference type="Pfam" id="PF06764">
    <property type="entry name" value="DUF1223"/>
    <property type="match status" value="1"/>
</dbReference>
<name>A0A194WU39_MOLSC</name>